<accession>A0A1G2PEU4</accession>
<sequence>MILSKTKNKGYILIQVIVFASIAVYLLGALISWAVINIKASEKNSNKEQALQIAEAGIDYYRWHLAHAPTDFQDGTGQAGSYVHNFKDKDENIIGTFTLDITPPSLGSTLVTIQSTGKINTDPSISRKIKVKLAKPSMAKYAVVADANMRFGTGTEIFGPIHSNGGIRFDGLAHNIVSSNQETYIDPDDSTNEYAVYTTISPRDPVPMTALPERPDIFQAGRQFPLPPVDFSGITADLAQMKITAQANGFWRGNSGSSKKGYHLTLKTDNTFDLRKIKKLISDCSNTAWSIDTEDSAVNYPIPTNGIIFLEDNVWIDGQIDGSRLTIIAAVLPDDISTRKNITINEDLLYTHYDGSDVIGLIAQNNINVGLQSEDDLRIDAALIAQKGRVGRFFYSHDCSATYYKRQTLTLYGMIATYLRYGFAFTDGTGYQIRNLNYDANLLYAPPPSFPLTSDQYVTLSWEEIK</sequence>
<comment type="caution">
    <text evidence="2">The sequence shown here is derived from an EMBL/GenBank/DDBJ whole genome shotgun (WGS) entry which is preliminary data.</text>
</comment>
<dbReference type="Proteomes" id="UP000176965">
    <property type="component" value="Unassembled WGS sequence"/>
</dbReference>
<keyword evidence="1" id="KW-1133">Transmembrane helix</keyword>
<evidence type="ECO:0000313" key="3">
    <source>
        <dbReference type="Proteomes" id="UP000176965"/>
    </source>
</evidence>
<feature type="transmembrane region" description="Helical" evidence="1">
    <location>
        <begin position="12"/>
        <end position="36"/>
    </location>
</feature>
<dbReference type="AlphaFoldDB" id="A0A1G2PEU4"/>
<dbReference type="EMBL" id="MHSQ01000026">
    <property type="protein sequence ID" value="OHA46856.1"/>
    <property type="molecule type" value="Genomic_DNA"/>
</dbReference>
<organism evidence="2 3">
    <name type="scientific">Candidatus Taylorbacteria bacterium RIFOXYD2_FULL_36_9</name>
    <dbReference type="NCBI Taxonomy" id="1802338"/>
    <lineage>
        <taxon>Bacteria</taxon>
        <taxon>Candidatus Tayloriibacteriota</taxon>
    </lineage>
</organism>
<keyword evidence="1" id="KW-0472">Membrane</keyword>
<dbReference type="STRING" id="1802338.A2541_02565"/>
<name>A0A1G2PEU4_9BACT</name>
<gene>
    <name evidence="2" type="ORF">A2541_02565</name>
</gene>
<reference evidence="2 3" key="1">
    <citation type="journal article" date="2016" name="Nat. Commun.">
        <title>Thousands of microbial genomes shed light on interconnected biogeochemical processes in an aquifer system.</title>
        <authorList>
            <person name="Anantharaman K."/>
            <person name="Brown C.T."/>
            <person name="Hug L.A."/>
            <person name="Sharon I."/>
            <person name="Castelle C.J."/>
            <person name="Probst A.J."/>
            <person name="Thomas B.C."/>
            <person name="Singh A."/>
            <person name="Wilkins M.J."/>
            <person name="Karaoz U."/>
            <person name="Brodie E.L."/>
            <person name="Williams K.H."/>
            <person name="Hubbard S.S."/>
            <person name="Banfield J.F."/>
        </authorList>
    </citation>
    <scope>NUCLEOTIDE SEQUENCE [LARGE SCALE GENOMIC DNA]</scope>
</reference>
<protein>
    <submittedName>
        <fullName evidence="2">Uncharacterized protein</fullName>
    </submittedName>
</protein>
<proteinExistence type="predicted"/>
<keyword evidence="1" id="KW-0812">Transmembrane</keyword>
<evidence type="ECO:0000313" key="2">
    <source>
        <dbReference type="EMBL" id="OHA46856.1"/>
    </source>
</evidence>
<evidence type="ECO:0000256" key="1">
    <source>
        <dbReference type="SAM" id="Phobius"/>
    </source>
</evidence>